<protein>
    <submittedName>
        <fullName evidence="2">Uncharacterized protein</fullName>
    </submittedName>
</protein>
<proteinExistence type="predicted"/>
<keyword evidence="1" id="KW-0472">Membrane</keyword>
<keyword evidence="1" id="KW-0812">Transmembrane</keyword>
<dbReference type="Proteomes" id="UP001164693">
    <property type="component" value="Chromosome"/>
</dbReference>
<feature type="transmembrane region" description="Helical" evidence="1">
    <location>
        <begin position="58"/>
        <end position="81"/>
    </location>
</feature>
<organism evidence="2 3">
    <name type="scientific">Jatrophihabitans cynanchi</name>
    <dbReference type="NCBI Taxonomy" id="2944128"/>
    <lineage>
        <taxon>Bacteria</taxon>
        <taxon>Bacillati</taxon>
        <taxon>Actinomycetota</taxon>
        <taxon>Actinomycetes</taxon>
        <taxon>Jatrophihabitantales</taxon>
        <taxon>Jatrophihabitantaceae</taxon>
        <taxon>Jatrophihabitans</taxon>
    </lineage>
</organism>
<evidence type="ECO:0000313" key="3">
    <source>
        <dbReference type="Proteomes" id="UP001164693"/>
    </source>
</evidence>
<evidence type="ECO:0000256" key="1">
    <source>
        <dbReference type="SAM" id="Phobius"/>
    </source>
</evidence>
<evidence type="ECO:0000313" key="2">
    <source>
        <dbReference type="EMBL" id="WAX56571.1"/>
    </source>
</evidence>
<reference evidence="2" key="1">
    <citation type="submission" date="2022-05" db="EMBL/GenBank/DDBJ databases">
        <title>Jatrophihabitans sp. SB3-54 whole genome sequence.</title>
        <authorList>
            <person name="Suh M.K."/>
            <person name="Eom M.K."/>
            <person name="Kim J.S."/>
            <person name="Kim H.S."/>
            <person name="Do H.E."/>
            <person name="Shin Y.K."/>
            <person name="Lee J.-S."/>
        </authorList>
    </citation>
    <scope>NUCLEOTIDE SEQUENCE</scope>
    <source>
        <strain evidence="2">SB3-54</strain>
    </source>
</reference>
<dbReference type="RefSeq" id="WP_269443107.1">
    <property type="nucleotide sequence ID" value="NZ_CP097463.1"/>
</dbReference>
<keyword evidence="1" id="KW-1133">Transmembrane helix</keyword>
<accession>A0ABY7K0B5</accession>
<name>A0ABY7K0B5_9ACTN</name>
<dbReference type="EMBL" id="CP097463">
    <property type="protein sequence ID" value="WAX56571.1"/>
    <property type="molecule type" value="Genomic_DNA"/>
</dbReference>
<gene>
    <name evidence="2" type="ORF">M6B22_18860</name>
</gene>
<feature type="transmembrane region" description="Helical" evidence="1">
    <location>
        <begin position="93"/>
        <end position="112"/>
    </location>
</feature>
<sequence length="113" mass="11808">MAAALITLCGLLLCLGATIVRRSAVPACGLLLFSIAWLSADHRLEGSVLFVLSQDRGITVADLLSVLGVAVASVVLIRLAWHTSRPADRLWNVLTVAGGCWAFAALGTLLVAL</sequence>
<keyword evidence="3" id="KW-1185">Reference proteome</keyword>